<organism evidence="1 2">
    <name type="scientific">Zeimonas arvi</name>
    <dbReference type="NCBI Taxonomy" id="2498847"/>
    <lineage>
        <taxon>Bacteria</taxon>
        <taxon>Pseudomonadati</taxon>
        <taxon>Pseudomonadota</taxon>
        <taxon>Betaproteobacteria</taxon>
        <taxon>Burkholderiales</taxon>
        <taxon>Burkholderiaceae</taxon>
        <taxon>Zeimonas</taxon>
    </lineage>
</organism>
<proteinExistence type="predicted"/>
<name>A0A5C8NVK9_9BURK</name>
<dbReference type="RefSeq" id="WP_147704452.1">
    <property type="nucleotide sequence ID" value="NZ_VDUY01000004.1"/>
</dbReference>
<dbReference type="EMBL" id="VDUY01000004">
    <property type="protein sequence ID" value="TXL65257.1"/>
    <property type="molecule type" value="Genomic_DNA"/>
</dbReference>
<protein>
    <submittedName>
        <fullName evidence="1">Uncharacterized protein</fullName>
    </submittedName>
</protein>
<reference evidence="1 2" key="1">
    <citation type="submission" date="2019-06" db="EMBL/GenBank/DDBJ databases">
        <title>Quisquiliibacterium sp. nov., isolated from a maize field.</title>
        <authorList>
            <person name="Lin S.-Y."/>
            <person name="Tsai C.-F."/>
            <person name="Young C.-C."/>
        </authorList>
    </citation>
    <scope>NUCLEOTIDE SEQUENCE [LARGE SCALE GENOMIC DNA]</scope>
    <source>
        <strain evidence="1 2">CC-CFT501</strain>
    </source>
</reference>
<sequence>MNRSKAFGLAATLAAALGGCGGGGDDPVVATGPASAPRVAEGAYALDNDDGSGIFLLVLENDQLWGVYRLPPATGRAGGEHGGFVQGNGSSRDGNYTVAELRDYNFLQGIVETSSLSATYAPRERMDIAITPVTPTPPAPPYQYTVTAAAVADYDYDQPANAAAVAGQWPGFFGRTETGGIEVSEQGAVRGVASGFAPDGSIAYSCEFSGSLRARSSGRNVYDANFTLGNGCGSSDGESIAGVGFVTAPSSGPSQLVLMLLDDSRSAGRTFVGQR</sequence>
<dbReference type="PROSITE" id="PS51257">
    <property type="entry name" value="PROKAR_LIPOPROTEIN"/>
    <property type="match status" value="1"/>
</dbReference>
<accession>A0A5C8NVK9</accession>
<keyword evidence="2" id="KW-1185">Reference proteome</keyword>
<dbReference type="AlphaFoldDB" id="A0A5C8NVK9"/>
<dbReference type="Proteomes" id="UP000321548">
    <property type="component" value="Unassembled WGS sequence"/>
</dbReference>
<comment type="caution">
    <text evidence="1">The sequence shown here is derived from an EMBL/GenBank/DDBJ whole genome shotgun (WGS) entry which is preliminary data.</text>
</comment>
<evidence type="ECO:0000313" key="2">
    <source>
        <dbReference type="Proteomes" id="UP000321548"/>
    </source>
</evidence>
<dbReference type="OrthoDB" id="9791183at2"/>
<gene>
    <name evidence="1" type="ORF">FHP08_10670</name>
</gene>
<evidence type="ECO:0000313" key="1">
    <source>
        <dbReference type="EMBL" id="TXL65257.1"/>
    </source>
</evidence>